<dbReference type="Pfam" id="PF17830">
    <property type="entry name" value="STI1-HOP_DP"/>
    <property type="match status" value="1"/>
</dbReference>
<dbReference type="Gene3D" id="1.10.260.100">
    <property type="match status" value="1"/>
</dbReference>
<dbReference type="FunFam" id="1.10.260.100:FF:000002">
    <property type="entry name" value="Stress-induced-phosphoprotein 1 (Hsp70/Hsp90-organizing)"/>
    <property type="match status" value="1"/>
</dbReference>
<dbReference type="EMBL" id="JAYMYR010000008">
    <property type="protein sequence ID" value="KAK7346682.1"/>
    <property type="molecule type" value="Genomic_DNA"/>
</dbReference>
<evidence type="ECO:0000313" key="7">
    <source>
        <dbReference type="Proteomes" id="UP001374584"/>
    </source>
</evidence>
<comment type="subcellular location">
    <subcellularLocation>
        <location evidence="1">Cytoplasm</location>
    </subcellularLocation>
</comment>
<dbReference type="Proteomes" id="UP001374584">
    <property type="component" value="Unassembled WGS sequence"/>
</dbReference>
<evidence type="ECO:0000256" key="3">
    <source>
        <dbReference type="ARBA" id="ARBA00022737"/>
    </source>
</evidence>
<feature type="domain" description="STI1/HOP DP" evidence="5">
    <location>
        <begin position="10"/>
        <end position="60"/>
    </location>
</feature>
<evidence type="ECO:0000256" key="4">
    <source>
        <dbReference type="ARBA" id="ARBA00022803"/>
    </source>
</evidence>
<dbReference type="InterPro" id="IPR041243">
    <property type="entry name" value="STI1/HOP_DP"/>
</dbReference>
<evidence type="ECO:0000256" key="1">
    <source>
        <dbReference type="ARBA" id="ARBA00004496"/>
    </source>
</evidence>
<comment type="caution">
    <text evidence="6">The sequence shown here is derived from an EMBL/GenBank/DDBJ whole genome shotgun (WGS) entry which is preliminary data.</text>
</comment>
<evidence type="ECO:0000256" key="2">
    <source>
        <dbReference type="ARBA" id="ARBA00022490"/>
    </source>
</evidence>
<sequence>MRLRSVIQKTKAMQDPDIQNILQDHVMRQVLIDFQENSRAGQEDTYKEPMVMSTIQKLISGGIVQMR</sequence>
<gene>
    <name evidence="6" type="ORF">VNO80_21205</name>
</gene>
<keyword evidence="3" id="KW-0677">Repeat</keyword>
<evidence type="ECO:0000259" key="5">
    <source>
        <dbReference type="Pfam" id="PF17830"/>
    </source>
</evidence>
<keyword evidence="4" id="KW-0802">TPR repeat</keyword>
<accession>A0AAN9QSV0</accession>
<name>A0AAN9QSV0_PHACN</name>
<keyword evidence="2" id="KW-0963">Cytoplasm</keyword>
<dbReference type="GO" id="GO:0005737">
    <property type="term" value="C:cytoplasm"/>
    <property type="evidence" value="ECO:0007669"/>
    <property type="project" value="UniProtKB-SubCell"/>
</dbReference>
<evidence type="ECO:0000313" key="6">
    <source>
        <dbReference type="EMBL" id="KAK7346682.1"/>
    </source>
</evidence>
<keyword evidence="7" id="KW-1185">Reference proteome</keyword>
<protein>
    <recommendedName>
        <fullName evidence="5">STI1/HOP DP domain-containing protein</fullName>
    </recommendedName>
</protein>
<dbReference type="AlphaFoldDB" id="A0AAN9QSV0"/>
<reference evidence="6 7" key="1">
    <citation type="submission" date="2024-01" db="EMBL/GenBank/DDBJ databases">
        <title>The genomes of 5 underutilized Papilionoideae crops provide insights into root nodulation and disease resistanc.</title>
        <authorList>
            <person name="Jiang F."/>
        </authorList>
    </citation>
    <scope>NUCLEOTIDE SEQUENCE [LARGE SCALE GENOMIC DNA]</scope>
    <source>
        <strain evidence="6">JINMINGXINNONG_FW02</strain>
        <tissue evidence="6">Leaves</tissue>
    </source>
</reference>
<organism evidence="6 7">
    <name type="scientific">Phaseolus coccineus</name>
    <name type="common">Scarlet runner bean</name>
    <name type="synonym">Phaseolus multiflorus</name>
    <dbReference type="NCBI Taxonomy" id="3886"/>
    <lineage>
        <taxon>Eukaryota</taxon>
        <taxon>Viridiplantae</taxon>
        <taxon>Streptophyta</taxon>
        <taxon>Embryophyta</taxon>
        <taxon>Tracheophyta</taxon>
        <taxon>Spermatophyta</taxon>
        <taxon>Magnoliopsida</taxon>
        <taxon>eudicotyledons</taxon>
        <taxon>Gunneridae</taxon>
        <taxon>Pentapetalae</taxon>
        <taxon>rosids</taxon>
        <taxon>fabids</taxon>
        <taxon>Fabales</taxon>
        <taxon>Fabaceae</taxon>
        <taxon>Papilionoideae</taxon>
        <taxon>50 kb inversion clade</taxon>
        <taxon>NPAAA clade</taxon>
        <taxon>indigoferoid/millettioid clade</taxon>
        <taxon>Phaseoleae</taxon>
        <taxon>Phaseolus</taxon>
    </lineage>
</organism>
<proteinExistence type="predicted"/>